<gene>
    <name evidence="1" type="ORF">IE979_25110</name>
</gene>
<name>A0A927HPQ9_KLEPN</name>
<organism evidence="1 2">
    <name type="scientific">Klebsiella pneumoniae</name>
    <dbReference type="NCBI Taxonomy" id="573"/>
    <lineage>
        <taxon>Bacteria</taxon>
        <taxon>Pseudomonadati</taxon>
        <taxon>Pseudomonadota</taxon>
        <taxon>Gammaproteobacteria</taxon>
        <taxon>Enterobacterales</taxon>
        <taxon>Enterobacteriaceae</taxon>
        <taxon>Klebsiella/Raoultella group</taxon>
        <taxon>Klebsiella</taxon>
        <taxon>Klebsiella pneumoniae complex</taxon>
    </lineage>
</organism>
<sequence>MQTGKRADTGNVPGVLFSPDTADLMWLRRNGYQCRGSNGTIISHPAASSGLKY</sequence>
<evidence type="ECO:0000313" key="1">
    <source>
        <dbReference type="EMBL" id="MBD3716422.1"/>
    </source>
</evidence>
<proteinExistence type="predicted"/>
<dbReference type="AlphaFoldDB" id="A0A927HPQ9"/>
<dbReference type="EMBL" id="JACXSW010000013">
    <property type="protein sequence ID" value="MBD3716422.1"/>
    <property type="molecule type" value="Genomic_DNA"/>
</dbReference>
<protein>
    <submittedName>
        <fullName evidence="1">Uncharacterized protein</fullName>
    </submittedName>
</protein>
<accession>A0A927HPQ9</accession>
<dbReference type="Proteomes" id="UP000639195">
    <property type="component" value="Unassembled WGS sequence"/>
</dbReference>
<reference evidence="1" key="1">
    <citation type="submission" date="2020-07" db="EMBL/GenBank/DDBJ databases">
        <title>Clinical and genomic characterization of carbapenemase-producing Enterobacterales causing secondary infections during the COVID-19 crisis at a New York City hospital.</title>
        <authorList>
            <person name="Gomez-Simmonds A."/>
            <person name="Annavajhala M.K."/>
            <person name="Uhlemann A.-C."/>
        </authorList>
    </citation>
    <scope>NUCLEOTIDE SEQUENCE</scope>
    <source>
        <strain evidence="1">KP1827</strain>
    </source>
</reference>
<evidence type="ECO:0000313" key="2">
    <source>
        <dbReference type="Proteomes" id="UP000639195"/>
    </source>
</evidence>
<comment type="caution">
    <text evidence="1">The sequence shown here is derived from an EMBL/GenBank/DDBJ whole genome shotgun (WGS) entry which is preliminary data.</text>
</comment>